<accession>A0A2M4DQZ1</accession>
<feature type="transmembrane region" description="Helical" evidence="1">
    <location>
        <begin position="12"/>
        <end position="31"/>
    </location>
</feature>
<keyword evidence="1" id="KW-0812">Transmembrane</keyword>
<keyword evidence="1" id="KW-0472">Membrane</keyword>
<sequence>MGPTAHTTTAFVVRWMLSVSLFFLPSFFLSLSRAVFVFPLSVLKFFGSHTVRLSLIVADRLPIIAIRVARLR</sequence>
<evidence type="ECO:0000313" key="2">
    <source>
        <dbReference type="EMBL" id="MBW80000.1"/>
    </source>
</evidence>
<organism evidence="2">
    <name type="scientific">Anopheles darlingi</name>
    <name type="common">Mosquito</name>
    <dbReference type="NCBI Taxonomy" id="43151"/>
    <lineage>
        <taxon>Eukaryota</taxon>
        <taxon>Metazoa</taxon>
        <taxon>Ecdysozoa</taxon>
        <taxon>Arthropoda</taxon>
        <taxon>Hexapoda</taxon>
        <taxon>Insecta</taxon>
        <taxon>Pterygota</taxon>
        <taxon>Neoptera</taxon>
        <taxon>Endopterygota</taxon>
        <taxon>Diptera</taxon>
        <taxon>Nematocera</taxon>
        <taxon>Culicoidea</taxon>
        <taxon>Culicidae</taxon>
        <taxon>Anophelinae</taxon>
        <taxon>Anopheles</taxon>
    </lineage>
</organism>
<protein>
    <submittedName>
        <fullName evidence="2">Uncharacterized protein</fullName>
    </submittedName>
</protein>
<proteinExistence type="predicted"/>
<keyword evidence="1" id="KW-1133">Transmembrane helix</keyword>
<name>A0A2M4DQZ1_ANODA</name>
<evidence type="ECO:0000256" key="1">
    <source>
        <dbReference type="SAM" id="Phobius"/>
    </source>
</evidence>
<reference evidence="2" key="1">
    <citation type="submission" date="2018-01" db="EMBL/GenBank/DDBJ databases">
        <title>An insight into the sialome of Amazonian anophelines.</title>
        <authorList>
            <person name="Ribeiro J.M."/>
            <person name="Scarpassa V."/>
            <person name="Calvo E."/>
        </authorList>
    </citation>
    <scope>NUCLEOTIDE SEQUENCE</scope>
</reference>
<dbReference type="AlphaFoldDB" id="A0A2M4DQZ1"/>
<dbReference type="EMBL" id="GGFL01015822">
    <property type="protein sequence ID" value="MBW80000.1"/>
    <property type="molecule type" value="Transcribed_RNA"/>
</dbReference>